<reference evidence="1 2" key="2">
    <citation type="journal article" date="2017" name="Plant Pathol.">
        <title>Pathogenicity and virulence gene content of Xanthomonas strains infecting Araceae, formerly known as Xanthomonas axonopodis pv. dieffenbachiae.</title>
        <authorList>
            <person name="Constantin E.C."/>
            <person name="Haegeman A."/>
            <person name="Van Vaerenbergh J."/>
            <person name="Baeyen S."/>
            <person name="Van Malderghem C."/>
            <person name="Maes M."/>
            <person name="Cottyn B."/>
        </authorList>
    </citation>
    <scope>NUCLEOTIDE SEQUENCE [LARGE SCALE GENOMIC DNA]</scope>
    <source>
        <strain evidence="1 2">LMG 25940</strain>
    </source>
</reference>
<dbReference type="EMBL" id="JPYI02000047">
    <property type="protein sequence ID" value="OQP80125.1"/>
    <property type="molecule type" value="Genomic_DNA"/>
</dbReference>
<accession>A0A1V9HB75</accession>
<gene>
    <name evidence="1" type="ORF">IM53_008620</name>
</gene>
<evidence type="ECO:0000313" key="1">
    <source>
        <dbReference type="EMBL" id="OQP80125.1"/>
    </source>
</evidence>
<proteinExistence type="predicted"/>
<reference evidence="1 2" key="1">
    <citation type="journal article" date="2016" name="Plant Pathol.">
        <title>Genetic characterization of strains named as Xanthomonas axonopodis pv. dieffenbachiae leads to a taxonomic revision of the X. axonopodis species complex.</title>
        <authorList>
            <person name="Constantin E.C."/>
            <person name="Cleenwerck I."/>
            <person name="Maes M."/>
            <person name="Baeyen S."/>
            <person name="Van Malderghem C."/>
            <person name="De Vos P."/>
            <person name="Cottyn B."/>
        </authorList>
    </citation>
    <scope>NUCLEOTIDE SEQUENCE [LARGE SCALE GENOMIC DNA]</scope>
    <source>
        <strain evidence="1 2">LMG 25940</strain>
    </source>
</reference>
<organism evidence="1 2">
    <name type="scientific">Xanthomonas phaseoli pv. dieffenbachiae</name>
    <dbReference type="NCBI Taxonomy" id="92828"/>
    <lineage>
        <taxon>Bacteria</taxon>
        <taxon>Pseudomonadati</taxon>
        <taxon>Pseudomonadota</taxon>
        <taxon>Gammaproteobacteria</taxon>
        <taxon>Lysobacterales</taxon>
        <taxon>Lysobacteraceae</taxon>
        <taxon>Xanthomonas</taxon>
    </lineage>
</organism>
<dbReference type="GeneID" id="93993514"/>
<dbReference type="Proteomes" id="UP000050546">
    <property type="component" value="Unassembled WGS sequence"/>
</dbReference>
<dbReference type="AlphaFoldDB" id="A0A1V9HB75"/>
<name>A0A1V9HB75_9XANT</name>
<dbReference type="InterPro" id="IPR047729">
    <property type="entry name" value="Sce7726-like"/>
</dbReference>
<protein>
    <recommendedName>
        <fullName evidence="3">Sce7726 family protein</fullName>
    </recommendedName>
</protein>
<evidence type="ECO:0008006" key="3">
    <source>
        <dbReference type="Google" id="ProtNLM"/>
    </source>
</evidence>
<dbReference type="STRING" id="1437877.GCA_001564415_00031"/>
<evidence type="ECO:0000313" key="2">
    <source>
        <dbReference type="Proteomes" id="UP000050546"/>
    </source>
</evidence>
<dbReference type="RefSeq" id="WP_057678544.1">
    <property type="nucleotide sequence ID" value="NZ_CP041380.1"/>
</dbReference>
<comment type="caution">
    <text evidence="1">The sequence shown here is derived from an EMBL/GenBank/DDBJ whole genome shotgun (WGS) entry which is preliminary data.</text>
</comment>
<sequence length="186" mass="21121">MRELQIKQALAGHLAKEAEINQVSLIEELRLHGGEVRADLVLVEQMHCFEIKSEADSLARLINQGSRYGWVFDRVTLVMAPCHVARAMELLPPWWGAMVVDSQTGTFRRLREAGLNVRHKATSLASILNREEALEVLRREGLIKGWRSKSLYLIQQHIVQTFELDEIREHIRAALLARAGSVSSLH</sequence>
<dbReference type="NCBIfam" id="NF033832">
    <property type="entry name" value="sce7726_fam"/>
    <property type="match status" value="1"/>
</dbReference>